<evidence type="ECO:0000313" key="5">
    <source>
        <dbReference type="Proteomes" id="UP000782312"/>
    </source>
</evidence>
<dbReference type="AlphaFoldDB" id="A0A932HWE3"/>
<organism evidence="4 5">
    <name type="scientific">Tectimicrobiota bacterium</name>
    <dbReference type="NCBI Taxonomy" id="2528274"/>
    <lineage>
        <taxon>Bacteria</taxon>
        <taxon>Pseudomonadati</taxon>
        <taxon>Nitrospinota/Tectimicrobiota group</taxon>
        <taxon>Candidatus Tectimicrobiota</taxon>
    </lineage>
</organism>
<feature type="domain" description="2Fe-2S ferredoxin-type" evidence="1">
    <location>
        <begin position="49"/>
        <end position="123"/>
    </location>
</feature>
<gene>
    <name evidence="4" type="ORF">HYZ11_04925</name>
</gene>
<evidence type="ECO:0000259" key="3">
    <source>
        <dbReference type="Pfam" id="PF17651"/>
    </source>
</evidence>
<dbReference type="InterPro" id="IPR001041">
    <property type="entry name" value="2Fe-2S_ferredoxin-type"/>
</dbReference>
<feature type="domain" description="RACo C-terminal" evidence="2">
    <location>
        <begin position="338"/>
        <end position="588"/>
    </location>
</feature>
<dbReference type="PANTHER" id="PTHR42895">
    <property type="entry name" value="IRON-SULFUR CLUSTER-BINDING PROTEIN-RELATED"/>
    <property type="match status" value="1"/>
</dbReference>
<accession>A0A932HWE3</accession>
<evidence type="ECO:0000259" key="1">
    <source>
        <dbReference type="Pfam" id="PF00111"/>
    </source>
</evidence>
<dbReference type="PANTHER" id="PTHR42895:SF2">
    <property type="entry name" value="IRON-SULFUR CLUSTER PROTEIN"/>
    <property type="match status" value="1"/>
</dbReference>
<dbReference type="Pfam" id="PF17651">
    <property type="entry name" value="Raco_middle"/>
    <property type="match status" value="1"/>
</dbReference>
<dbReference type="Gene3D" id="3.10.20.30">
    <property type="match status" value="1"/>
</dbReference>
<dbReference type="EMBL" id="JACPUR010000013">
    <property type="protein sequence ID" value="MBI3126929.1"/>
    <property type="molecule type" value="Genomic_DNA"/>
</dbReference>
<evidence type="ECO:0000259" key="2">
    <source>
        <dbReference type="Pfam" id="PF14574"/>
    </source>
</evidence>
<dbReference type="Pfam" id="PF00111">
    <property type="entry name" value="Fer2"/>
    <property type="match status" value="1"/>
</dbReference>
<proteinExistence type="predicted"/>
<comment type="caution">
    <text evidence="4">The sequence shown here is derived from an EMBL/GenBank/DDBJ whole genome shotgun (WGS) entry which is preliminary data.</text>
</comment>
<evidence type="ECO:0000313" key="4">
    <source>
        <dbReference type="EMBL" id="MBI3126929.1"/>
    </source>
</evidence>
<feature type="domain" description="RACo-like middle region" evidence="3">
    <location>
        <begin position="167"/>
        <end position="330"/>
    </location>
</feature>
<dbReference type="Pfam" id="PF14574">
    <property type="entry name" value="RACo_C_ter"/>
    <property type="match status" value="1"/>
</dbReference>
<dbReference type="InterPro" id="IPR052911">
    <property type="entry name" value="Corrinoid_activation_enz"/>
</dbReference>
<name>A0A932HWE3_UNCTE</name>
<protein>
    <submittedName>
        <fullName evidence="4">DUF4445 domain-containing protein</fullName>
    </submittedName>
</protein>
<reference evidence="4" key="1">
    <citation type="submission" date="2020-07" db="EMBL/GenBank/DDBJ databases">
        <title>Huge and variable diversity of episymbiotic CPR bacteria and DPANN archaea in groundwater ecosystems.</title>
        <authorList>
            <person name="He C.Y."/>
            <person name="Keren R."/>
            <person name="Whittaker M."/>
            <person name="Farag I.F."/>
            <person name="Doudna J."/>
            <person name="Cate J.H.D."/>
            <person name="Banfield J.F."/>
        </authorList>
    </citation>
    <scope>NUCLEOTIDE SEQUENCE</scope>
    <source>
        <strain evidence="4">NC_groundwater_763_Ag_S-0.2um_68_21</strain>
    </source>
</reference>
<dbReference type="InterPro" id="IPR027980">
    <property type="entry name" value="RACo_C"/>
</dbReference>
<dbReference type="Proteomes" id="UP000782312">
    <property type="component" value="Unassembled WGS sequence"/>
</dbReference>
<dbReference type="SUPFAM" id="SSF54292">
    <property type="entry name" value="2Fe-2S ferredoxin-like"/>
    <property type="match status" value="1"/>
</dbReference>
<dbReference type="InterPro" id="IPR042259">
    <property type="entry name" value="Raco-like_middle_sf"/>
</dbReference>
<dbReference type="InterPro" id="IPR036010">
    <property type="entry name" value="2Fe-2S_ferredoxin-like_sf"/>
</dbReference>
<dbReference type="CDD" id="cd00207">
    <property type="entry name" value="fer2"/>
    <property type="match status" value="1"/>
</dbReference>
<dbReference type="InterPro" id="IPR041414">
    <property type="entry name" value="Raco-like_middle"/>
</dbReference>
<dbReference type="InterPro" id="IPR012675">
    <property type="entry name" value="Beta-grasp_dom_sf"/>
</dbReference>
<dbReference type="GO" id="GO:0051536">
    <property type="term" value="F:iron-sulfur cluster binding"/>
    <property type="evidence" value="ECO:0007669"/>
    <property type="project" value="InterPro"/>
</dbReference>
<dbReference type="Gene3D" id="3.30.420.480">
    <property type="entry name" value="Domain of unknown function (DUF4445)"/>
    <property type="match status" value="1"/>
</dbReference>
<sequence>MAATERASAPGEEDGENRFEVLFYRLSPESSEGASPLSGEPARRGWLAEGATILEGARTAGFPIATDCGGFGKCTRCRVIPLGSADPNQGPPAWLGPPNPAEALQLSREELRAGWRLACQVRVEGRLAVLAPPPGESPVPKTMDTSLPLRIDPWCCGNGISSQAKAYGAVVDIGTTNLCGYLIDLETGALLAEASRPNSQRTWGADLMTRVLAASPRETGGGGAGEELTRAVRHDVDFLLTDLLRSIRARRSQVAGLVFAGNSVMHHLFLGMPVESFGTAPYAPLADGGVPFRPREAGLRLPASAEAHFLPLLAGFVGADAVGVALALGLGRPERKSVCLALDLGTNVEILLGTPGGGIWCASTPAGPAFEGGEIRCGMGVGPGAICAMEPGEGDFTLRTVGGLSASGICGTGLIEAAAGLLDLGVVDPSGKIRAAAALKEGPLRRRIIEEEGGRGVLLGGGGKGGAVVLTQGDVRKLQAAKAAVRAGAELLLQEAGLRWGQVDEVCLAGAFGAHLRPERACRIGLLPRESAGRVRVVNNAAASGARLALLSRAELARASSLKSKARYVELAGRKDFQDSFIEELAFPG</sequence>